<proteinExistence type="predicted"/>
<protein>
    <recommendedName>
        <fullName evidence="2">DUF7845 domain-containing protein</fullName>
    </recommendedName>
</protein>
<evidence type="ECO:0000313" key="4">
    <source>
        <dbReference type="Proteomes" id="UP000252985"/>
    </source>
</evidence>
<accession>A0A345EHI2</accession>
<sequence>MSQIEPQTHEADIQFNFVEYGRKPYWILTKLLIQWFDGYAEQIPFSVDGEAWEIEKLRYDKGGIAPAPSDTVGGDALYELRLTISGPGRRSINFHIRPRYEGMVSTSGEEISTPFDHIDASEGVNIHAQGSNVEVDRYLDLLRRAVQALAKETGETVNPRYFRTPHRMSTIQELELYVRIRREIAMQLIEADGPFLRAANLLSDKLGAEGAYFFSNSGPNKDVEGYRHRFMLHREQASEFVTGHRLGKQLKLYHPEKVRDDPEETLYNPKFGVLYSSHKEKLATASVPWHDRDRAYREVHETLLNLLSWSGIETRPDPTTYVDDDAFSVEEAEEPARLVDDPLPQVEAEQESLLMKTLGELTESDEEILQVVADGGEVDVHEAAAETDRSLSTIYRAQDRLGDLLRNENGTLSFISEKIRQDLQRVLDETESALESGVRRLCRLLDVDPRQLEQDGSAWQRWAAKWGAEILEHGAEEDRMLIKIQTMMDRIRATDRPLVDEIVAKALEAWSDSGGPRGDFWNAQVRWTNGRQEHTVSVSSLLQPDGSPRRSTAD</sequence>
<dbReference type="RefSeq" id="WP_114606652.1">
    <property type="nucleotide sequence ID" value="NZ_CP031148.1"/>
</dbReference>
<feature type="region of interest" description="Disordered" evidence="1">
    <location>
        <begin position="533"/>
        <end position="554"/>
    </location>
</feature>
<organism evidence="3 4">
    <name type="scientific">Haloplanus rubicundus</name>
    <dbReference type="NCBI Taxonomy" id="1547898"/>
    <lineage>
        <taxon>Archaea</taxon>
        <taxon>Methanobacteriati</taxon>
        <taxon>Methanobacteriota</taxon>
        <taxon>Stenosarchaea group</taxon>
        <taxon>Halobacteria</taxon>
        <taxon>Halobacteriales</taxon>
        <taxon>Haloferacaceae</taxon>
        <taxon>Haloplanus</taxon>
    </lineage>
</organism>
<name>A0A345EHI2_9EURY</name>
<reference evidence="3 4" key="1">
    <citation type="submission" date="2018-07" db="EMBL/GenBank/DDBJ databases">
        <title>Genome sequences of Haloplanus sp. CBA1112.</title>
        <authorList>
            <person name="Kim Y.B."/>
            <person name="Roh S.W."/>
        </authorList>
    </citation>
    <scope>NUCLEOTIDE SEQUENCE [LARGE SCALE GENOMIC DNA]</scope>
    <source>
        <strain evidence="3 4">CBA1112</strain>
    </source>
</reference>
<dbReference type="KEGG" id="haq:DU484_18325"/>
<dbReference type="InterPro" id="IPR057167">
    <property type="entry name" value="DUF7845"/>
</dbReference>
<dbReference type="Pfam" id="PF25227">
    <property type="entry name" value="DUF7845"/>
    <property type="match status" value="1"/>
</dbReference>
<feature type="domain" description="DUF7845" evidence="2">
    <location>
        <begin position="3"/>
        <end position="330"/>
    </location>
</feature>
<dbReference type="EMBL" id="CP031148">
    <property type="protein sequence ID" value="AXG11654.1"/>
    <property type="molecule type" value="Genomic_DNA"/>
</dbReference>
<dbReference type="AlphaFoldDB" id="A0A345EHI2"/>
<dbReference type="Proteomes" id="UP000252985">
    <property type="component" value="Chromosome"/>
</dbReference>
<dbReference type="GeneID" id="37288977"/>
<evidence type="ECO:0000313" key="3">
    <source>
        <dbReference type="EMBL" id="AXG11654.1"/>
    </source>
</evidence>
<evidence type="ECO:0000259" key="2">
    <source>
        <dbReference type="Pfam" id="PF25227"/>
    </source>
</evidence>
<gene>
    <name evidence="3" type="ORF">DU484_18325</name>
</gene>
<feature type="compositionally biased region" description="Polar residues" evidence="1">
    <location>
        <begin position="533"/>
        <end position="542"/>
    </location>
</feature>
<evidence type="ECO:0000256" key="1">
    <source>
        <dbReference type="SAM" id="MobiDB-lite"/>
    </source>
</evidence>